<dbReference type="GO" id="GO:0016887">
    <property type="term" value="F:ATP hydrolysis activity"/>
    <property type="evidence" value="ECO:0007669"/>
    <property type="project" value="InterPro"/>
</dbReference>
<dbReference type="PANTHER" id="PTHR19229">
    <property type="entry name" value="ATP-BINDING CASSETTE TRANSPORTER SUBFAMILY A ABCA"/>
    <property type="match status" value="1"/>
</dbReference>
<feature type="transmembrane region" description="Helical" evidence="10">
    <location>
        <begin position="249"/>
        <end position="269"/>
    </location>
</feature>
<keyword evidence="8 10" id="KW-0472">Membrane</keyword>
<feature type="transmembrane region" description="Helical" evidence="10">
    <location>
        <begin position="390"/>
        <end position="410"/>
    </location>
</feature>
<feature type="region of interest" description="Disordered" evidence="9">
    <location>
        <begin position="489"/>
        <end position="512"/>
    </location>
</feature>
<dbReference type="PANTHER" id="PTHR19229:SF250">
    <property type="entry name" value="ABC TRANSPORTER DOMAIN-CONTAINING PROTEIN-RELATED"/>
    <property type="match status" value="1"/>
</dbReference>
<evidence type="ECO:0000256" key="5">
    <source>
        <dbReference type="ARBA" id="ARBA00022741"/>
    </source>
</evidence>
<dbReference type="Pfam" id="PF12698">
    <property type="entry name" value="ABC2_membrane_3"/>
    <property type="match status" value="2"/>
</dbReference>
<comment type="subcellular location">
    <subcellularLocation>
        <location evidence="1">Membrane</location>
        <topology evidence="1">Multi-pass membrane protein</topology>
    </subcellularLocation>
</comment>
<feature type="transmembrane region" description="Helical" evidence="10">
    <location>
        <begin position="1195"/>
        <end position="1219"/>
    </location>
</feature>
<evidence type="ECO:0000256" key="7">
    <source>
        <dbReference type="ARBA" id="ARBA00022989"/>
    </source>
</evidence>
<feature type="transmembrane region" description="Helical" evidence="10">
    <location>
        <begin position="359"/>
        <end position="378"/>
    </location>
</feature>
<dbReference type="KEGG" id="bbel:109479311"/>
<dbReference type="GO" id="GO:0005524">
    <property type="term" value="F:ATP binding"/>
    <property type="evidence" value="ECO:0007669"/>
    <property type="project" value="UniProtKB-KW"/>
</dbReference>
<evidence type="ECO:0000256" key="4">
    <source>
        <dbReference type="ARBA" id="ARBA00022737"/>
    </source>
</evidence>
<dbReference type="GO" id="GO:0016020">
    <property type="term" value="C:membrane"/>
    <property type="evidence" value="ECO:0007669"/>
    <property type="project" value="UniProtKB-SubCell"/>
</dbReference>
<dbReference type="InterPro" id="IPR026082">
    <property type="entry name" value="ABCA"/>
</dbReference>
<gene>
    <name evidence="13" type="primary">LOC109479311</name>
</gene>
<feature type="transmembrane region" description="Helical" evidence="10">
    <location>
        <begin position="1249"/>
        <end position="1267"/>
    </location>
</feature>
<keyword evidence="2" id="KW-0813">Transport</keyword>
<dbReference type="InterPro" id="IPR003439">
    <property type="entry name" value="ABC_transporter-like_ATP-bd"/>
</dbReference>
<keyword evidence="12" id="KW-1185">Reference proteome</keyword>
<dbReference type="Proteomes" id="UP000515135">
    <property type="component" value="Unplaced"/>
</dbReference>
<dbReference type="FunFam" id="3.40.50.300:FF:000298">
    <property type="entry name" value="ATP-binding cassette sub-family A member 12"/>
    <property type="match status" value="1"/>
</dbReference>
<dbReference type="GO" id="GO:0140359">
    <property type="term" value="F:ABC-type transporter activity"/>
    <property type="evidence" value="ECO:0007669"/>
    <property type="project" value="InterPro"/>
</dbReference>
<dbReference type="InterPro" id="IPR027417">
    <property type="entry name" value="P-loop_NTPase"/>
</dbReference>
<proteinExistence type="predicted"/>
<sequence length="1745" mass="192384">MGLRGRQFLLLLWKNIKLQIRRPIGTFIEIFVPIALFALLIIARRRLEATDHCFSTYEPGFEEPQTNNGGGMGSLNMSQLAAMAGNTPNKVAYFPKNSLTTQLMSQIVAQVQKQPATVEFASEFDMARTVAEEQTTYYGAIVFYIEPNATSLPNDVHYAIRLPHDIAGTRKTWATERTYQTFSRPGPRQTGDRADYKARFLVLQAAVDTVLIQHQAAANGSANALQDVEIQLQQFPYPKWREDTFLQTISFLLPLILTLAFIYTAGMMVKELVYEKETRLKESMKMMGLANWVHWLAWFLKNLLFLLLTVVPITLVLKFAGILAHSDLSLLIVFWLFWVIASIAWCFMVSTFFSRAKVALLFSLVLWYLNYMPYQFIVTSYEDMSAPQKAAACLLSNTCASIGIRLIIYYEEATIGATWSNFRTTPSVDDNFSLSMVLAMFVVDTLCYLLVTWYVEAVFPGKYGVPKPPYFLFLRSYWCGPSNRVKHGEDLEMEPANNPSTEDSPHEPEPQGLPLGISINNLGKVFKGSTGRKVAVDGLSLNMYKGQITSLLGHNGAGKTTTMSILTGLFPPTSGTATVNDHSILTNMDEIRNSLGLCPQHNVLFDRLTVREHLYFAITLKGKTGDEAKREIAQMLQDLQLENKSGTVSDQLSGGMKRKLSCSMALIGGSQVVILDEPTAGMDPYARRATWDLLLKYKEGRTMLLTTHYMDEADLLGDRIAIMANGKLTCSGSSLFLKNRFGVGYHLTLAKSPVCVEQKVKDEVEKHVPSALFGGSVGSEMAFILPTETTSLFAPLFRELEQNRELFGINSFGVSVTTLEEVFMRTGEGTLDGIGSLTNLQAHSNGQANGTVMTQETTSVDETLLAADGNGIVAPPPHSAVNMEDGSVYRYRDNGDLVKGCALKWQQFKAMIVKRFLSAKRDKKALITQLILPLLFVFLGLLVSITFPTRSSDPARELNFANASANEQTTGLFADLRTQNSSGNLFQHLSAYLSQYNMQGSDVTSTVNSLVSDNAGSSVQGTTLTDNAQCCGYPNLVLNSQCADALYADSVTANASSSYQGKCVNSQDFGYYHCYSCMLRMAPTSTCPIGVNASFLPDTTMYYQEHVLRTSDSASYFRSTLAGFTLSSNPENESQTLARAWYSDQGYHFPAVSLNALSNILLQFYTSTDHSIKATNYPLPNSAENLAENASRSGAGVSLAILVVYGMAFLAASFVPFVVNERQCKAKHIQFVSGLDPVTYWVATYVWDMINYLVPWVCLVIMFAAFNTDDYGGENLGTVVTLLLLYGWAALPFTYMAGFMFDSPLTAYSLITFLLSMVTLGSIIAVFILGSVTGDEDIAEILNFVFLLLPTHALGKGFIDLSTNSQLRAQCTASDFAKQACEASNITYYDNSFEWATPGVGQPVAFLAGEGLVYFLVTLLVEFKFFTFLCFREEARDGGSEGKVEDEDVAEERKTVLNMDPKTGKSAVVLRNLGKMYGMRKCKKATRPAVKDLCLSIPAGECFGLLGVNGAGKTTTFNMLTGDLSATTGTAFLDGLNIQTHQREVRQRMGYCPQFDALLERLTARELLTMYANLRGIPSHRTKGVVDATIEHLNLREYADKLCGTYSGGNKRKLSTASAIVGDPPIIFLNPSVTELTLNCTVHWLFSPLSPLPSTSPPLLSFVSPPSQVFLRFALHQEGEEEVGLARVMSGTTPSLTTLAMCSAHSLALSAHSLAHKQTLLAPDSVQSLHRRLYEPEHDQDETEF</sequence>
<dbReference type="RefSeq" id="XP_019636826.1">
    <property type="nucleotide sequence ID" value="XM_019781267.1"/>
</dbReference>
<protein>
    <submittedName>
        <fullName evidence="13">ATP-binding cassette sub-family A member 3-like</fullName>
    </submittedName>
</protein>
<feature type="transmembrane region" description="Helical" evidence="10">
    <location>
        <begin position="925"/>
        <end position="947"/>
    </location>
</feature>
<accession>A0A6P5A4X7</accession>
<evidence type="ECO:0000256" key="2">
    <source>
        <dbReference type="ARBA" id="ARBA00022448"/>
    </source>
</evidence>
<evidence type="ECO:0000256" key="6">
    <source>
        <dbReference type="ARBA" id="ARBA00022840"/>
    </source>
</evidence>
<organism evidence="12 13">
    <name type="scientific">Branchiostoma belcheri</name>
    <name type="common">Amphioxus</name>
    <dbReference type="NCBI Taxonomy" id="7741"/>
    <lineage>
        <taxon>Eukaryota</taxon>
        <taxon>Metazoa</taxon>
        <taxon>Chordata</taxon>
        <taxon>Cephalochordata</taxon>
        <taxon>Leptocardii</taxon>
        <taxon>Amphioxiformes</taxon>
        <taxon>Branchiostomatidae</taxon>
        <taxon>Branchiostoma</taxon>
    </lineage>
</organism>
<feature type="domain" description="ABC transporter" evidence="11">
    <location>
        <begin position="1468"/>
        <end position="1707"/>
    </location>
</feature>
<keyword evidence="4" id="KW-0677">Repeat</keyword>
<keyword evidence="5" id="KW-0547">Nucleotide-binding</keyword>
<dbReference type="SUPFAM" id="SSF52540">
    <property type="entry name" value="P-loop containing nucleoside triphosphate hydrolases"/>
    <property type="match status" value="2"/>
</dbReference>
<keyword evidence="3 10" id="KW-0812">Transmembrane</keyword>
<name>A0A6P5A4X7_BRABE</name>
<dbReference type="Pfam" id="PF00005">
    <property type="entry name" value="ABC_tran"/>
    <property type="match status" value="2"/>
</dbReference>
<dbReference type="PROSITE" id="PS50893">
    <property type="entry name" value="ABC_TRANSPORTER_2"/>
    <property type="match status" value="2"/>
</dbReference>
<feature type="transmembrane region" description="Helical" evidence="10">
    <location>
        <begin position="289"/>
        <end position="316"/>
    </location>
</feature>
<dbReference type="InterPro" id="IPR003593">
    <property type="entry name" value="AAA+_ATPase"/>
</dbReference>
<dbReference type="GeneID" id="109479311"/>
<reference evidence="13" key="1">
    <citation type="submission" date="2025-08" db="UniProtKB">
        <authorList>
            <consortium name="RefSeq"/>
        </authorList>
    </citation>
    <scope>IDENTIFICATION</scope>
    <source>
        <tissue evidence="13">Gonad</tissue>
    </source>
</reference>
<dbReference type="Gene3D" id="3.40.50.300">
    <property type="entry name" value="P-loop containing nucleotide triphosphate hydrolases"/>
    <property type="match status" value="2"/>
</dbReference>
<evidence type="ECO:0000256" key="9">
    <source>
        <dbReference type="SAM" id="MobiDB-lite"/>
    </source>
</evidence>
<evidence type="ECO:0000256" key="8">
    <source>
        <dbReference type="ARBA" id="ARBA00023136"/>
    </source>
</evidence>
<feature type="transmembrane region" description="Helical" evidence="10">
    <location>
        <begin position="1279"/>
        <end position="1301"/>
    </location>
</feature>
<evidence type="ECO:0000256" key="3">
    <source>
        <dbReference type="ARBA" id="ARBA00022692"/>
    </source>
</evidence>
<feature type="transmembrane region" description="Helical" evidence="10">
    <location>
        <begin position="328"/>
        <end position="353"/>
    </location>
</feature>
<feature type="domain" description="ABC transporter" evidence="11">
    <location>
        <begin position="517"/>
        <end position="750"/>
    </location>
</feature>
<keyword evidence="6" id="KW-0067">ATP-binding</keyword>
<dbReference type="SMART" id="SM00382">
    <property type="entry name" value="AAA"/>
    <property type="match status" value="2"/>
</dbReference>
<feature type="transmembrane region" description="Helical" evidence="10">
    <location>
        <begin position="20"/>
        <end position="42"/>
    </location>
</feature>
<evidence type="ECO:0000313" key="13">
    <source>
        <dbReference type="RefSeq" id="XP_019636826.1"/>
    </source>
</evidence>
<evidence type="ECO:0000256" key="10">
    <source>
        <dbReference type="SAM" id="Phobius"/>
    </source>
</evidence>
<dbReference type="GO" id="GO:0005319">
    <property type="term" value="F:lipid transporter activity"/>
    <property type="evidence" value="ECO:0007669"/>
    <property type="project" value="TreeGrafter"/>
</dbReference>
<keyword evidence="7 10" id="KW-1133">Transmembrane helix</keyword>
<evidence type="ECO:0000259" key="11">
    <source>
        <dbReference type="PROSITE" id="PS50893"/>
    </source>
</evidence>
<dbReference type="CDD" id="cd03263">
    <property type="entry name" value="ABC_subfamily_A"/>
    <property type="match status" value="2"/>
</dbReference>
<feature type="transmembrane region" description="Helical" evidence="10">
    <location>
        <begin position="432"/>
        <end position="455"/>
    </location>
</feature>
<evidence type="ECO:0000256" key="1">
    <source>
        <dbReference type="ARBA" id="ARBA00004141"/>
    </source>
</evidence>
<feature type="transmembrane region" description="Helical" evidence="10">
    <location>
        <begin position="1307"/>
        <end position="1329"/>
    </location>
</feature>
<evidence type="ECO:0000313" key="12">
    <source>
        <dbReference type="Proteomes" id="UP000515135"/>
    </source>
</evidence>
<dbReference type="OrthoDB" id="6512918at2759"/>
<dbReference type="InterPro" id="IPR013525">
    <property type="entry name" value="ABC2_TM"/>
</dbReference>